<dbReference type="PANTHER" id="PTHR31503:SF1">
    <property type="entry name" value="VACUOLAR CATION_PROTON EXCHANGER 3"/>
    <property type="match status" value="1"/>
</dbReference>
<feature type="transmembrane region" description="Helical" evidence="12">
    <location>
        <begin position="181"/>
        <end position="199"/>
    </location>
</feature>
<dbReference type="GO" id="GO:0009705">
    <property type="term" value="C:plant-type vacuole membrane"/>
    <property type="evidence" value="ECO:0007669"/>
    <property type="project" value="TreeGrafter"/>
</dbReference>
<dbReference type="FunFam" id="1.20.1420.30:FF:000020">
    <property type="entry name" value="Vacuolar cation/proton exchanger"/>
    <property type="match status" value="1"/>
</dbReference>
<dbReference type="InterPro" id="IPR004713">
    <property type="entry name" value="CaH_exchang"/>
</dbReference>
<evidence type="ECO:0000256" key="6">
    <source>
        <dbReference type="ARBA" id="ARBA00022568"/>
    </source>
</evidence>
<feature type="domain" description="Sodium/calcium exchanger membrane region" evidence="13">
    <location>
        <begin position="266"/>
        <end position="409"/>
    </location>
</feature>
<feature type="transmembrane region" description="Helical" evidence="12">
    <location>
        <begin position="336"/>
        <end position="357"/>
    </location>
</feature>
<dbReference type="EMBL" id="JARAOO010000007">
    <property type="protein sequence ID" value="KAJ7961239.1"/>
    <property type="molecule type" value="Genomic_DNA"/>
</dbReference>
<feature type="transmembrane region" description="Helical" evidence="12">
    <location>
        <begin position="148"/>
        <end position="169"/>
    </location>
</feature>
<reference evidence="14" key="1">
    <citation type="journal article" date="2023" name="Science">
        <title>Elucidation of the pathway for biosynthesis of saponin adjuvants from the soapbark tree.</title>
        <authorList>
            <person name="Reed J."/>
            <person name="Orme A."/>
            <person name="El-Demerdash A."/>
            <person name="Owen C."/>
            <person name="Martin L.B.B."/>
            <person name="Misra R.C."/>
            <person name="Kikuchi S."/>
            <person name="Rejzek M."/>
            <person name="Martin A.C."/>
            <person name="Harkess A."/>
            <person name="Leebens-Mack J."/>
            <person name="Louveau T."/>
            <person name="Stephenson M.J."/>
            <person name="Osbourn A."/>
        </authorList>
    </citation>
    <scope>NUCLEOTIDE SEQUENCE</scope>
    <source>
        <strain evidence="14">S10</strain>
    </source>
</reference>
<protein>
    <recommendedName>
        <fullName evidence="12">Vacuolar cation/proton exchanger</fullName>
    </recommendedName>
</protein>
<evidence type="ECO:0000313" key="14">
    <source>
        <dbReference type="EMBL" id="KAJ7961239.1"/>
    </source>
</evidence>
<organism evidence="14 15">
    <name type="scientific">Quillaja saponaria</name>
    <name type="common">Soap bark tree</name>
    <dbReference type="NCBI Taxonomy" id="32244"/>
    <lineage>
        <taxon>Eukaryota</taxon>
        <taxon>Viridiplantae</taxon>
        <taxon>Streptophyta</taxon>
        <taxon>Embryophyta</taxon>
        <taxon>Tracheophyta</taxon>
        <taxon>Spermatophyta</taxon>
        <taxon>Magnoliopsida</taxon>
        <taxon>eudicotyledons</taxon>
        <taxon>Gunneridae</taxon>
        <taxon>Pentapetalae</taxon>
        <taxon>rosids</taxon>
        <taxon>fabids</taxon>
        <taxon>Fabales</taxon>
        <taxon>Quillajaceae</taxon>
        <taxon>Quillaja</taxon>
    </lineage>
</organism>
<keyword evidence="6 12" id="KW-0109">Calcium transport</keyword>
<feature type="transmembrane region" description="Helical" evidence="12">
    <location>
        <begin position="391"/>
        <end position="411"/>
    </location>
</feature>
<dbReference type="InterPro" id="IPR004798">
    <property type="entry name" value="CAX-like"/>
</dbReference>
<keyword evidence="11 12" id="KW-0472">Membrane</keyword>
<comment type="caution">
    <text evidence="12">Lacks conserved residue(s) required for the propagation of feature annotation.</text>
</comment>
<dbReference type="GO" id="GO:0010119">
    <property type="term" value="P:regulation of stomatal movement"/>
    <property type="evidence" value="ECO:0007669"/>
    <property type="project" value="UniProtKB-ARBA"/>
</dbReference>
<dbReference type="GO" id="GO:0015369">
    <property type="term" value="F:calcium:proton antiporter activity"/>
    <property type="evidence" value="ECO:0007669"/>
    <property type="project" value="UniProtKB-UniRule"/>
</dbReference>
<evidence type="ECO:0000259" key="13">
    <source>
        <dbReference type="Pfam" id="PF01699"/>
    </source>
</evidence>
<dbReference type="GO" id="GO:0006882">
    <property type="term" value="P:intracellular zinc ion homeostasis"/>
    <property type="evidence" value="ECO:0007669"/>
    <property type="project" value="UniProtKB-ARBA"/>
</dbReference>
<dbReference type="InterPro" id="IPR004837">
    <property type="entry name" value="NaCa_Exmemb"/>
</dbReference>
<dbReference type="NCBIfam" id="TIGR00378">
    <property type="entry name" value="cax"/>
    <property type="match status" value="1"/>
</dbReference>
<keyword evidence="8 12" id="KW-0106">Calcium</keyword>
<comment type="similarity">
    <text evidence="2">Belongs to the Ca(2+):cation antiporter (CaCA) (TC 2.A.19) family. Cation/proton exchanger (CAX) subfamily.</text>
</comment>
<dbReference type="GO" id="GO:0061993">
    <property type="term" value="C:calcium:proton antiporter complex"/>
    <property type="evidence" value="ECO:0007669"/>
    <property type="project" value="UniProtKB-ARBA"/>
</dbReference>
<dbReference type="GO" id="GO:0030026">
    <property type="term" value="P:intracellular manganese ion homeostasis"/>
    <property type="evidence" value="ECO:0007669"/>
    <property type="project" value="UniProtKB-ARBA"/>
</dbReference>
<gene>
    <name evidence="14" type="ORF">O6P43_016607</name>
</gene>
<dbReference type="EMBL" id="JARAOO010000007">
    <property type="protein sequence ID" value="KAJ7961240.1"/>
    <property type="molecule type" value="Genomic_DNA"/>
</dbReference>
<dbReference type="PANTHER" id="PTHR31503">
    <property type="entry name" value="VACUOLAR CALCIUM ION TRANSPORTER"/>
    <property type="match status" value="1"/>
</dbReference>
<evidence type="ECO:0000256" key="8">
    <source>
        <dbReference type="ARBA" id="ARBA00022837"/>
    </source>
</evidence>
<dbReference type="GO" id="GO:0006874">
    <property type="term" value="P:intracellular calcium ion homeostasis"/>
    <property type="evidence" value="ECO:0007669"/>
    <property type="project" value="TreeGrafter"/>
</dbReference>
<dbReference type="InterPro" id="IPR044880">
    <property type="entry name" value="NCX_ion-bd_dom_sf"/>
</dbReference>
<name>A0AAD7LN84_QUISA</name>
<dbReference type="Pfam" id="PF01699">
    <property type="entry name" value="Na_Ca_ex"/>
    <property type="match status" value="2"/>
</dbReference>
<keyword evidence="15" id="KW-1185">Reference proteome</keyword>
<evidence type="ECO:0000256" key="7">
    <source>
        <dbReference type="ARBA" id="ARBA00022692"/>
    </source>
</evidence>
<feature type="domain" description="Sodium/calcium exchanger membrane region" evidence="13">
    <location>
        <begin position="79"/>
        <end position="237"/>
    </location>
</feature>
<keyword evidence="7 12" id="KW-0812">Transmembrane</keyword>
<sequence length="433" mass="46800">MGILRASSREIKHGRTAHNMSSSSLRKKSDLKLVSKVQCGLVRNVLANLQEVILGTKLSVLFPAIPLAIIAQCYGFGKPWIFALSLLGLTPLAERVSFLTEQIAYFTGPTVGGLLNATCGNATELIIAIFALCQRKIDVVKYSLLGSVLSNLLLVLGTSLLCGGIANLRSEQKYDRRQADVNSLLLLLALLCNLLPLLFKYAGASAALNADSTLYMSRASSVVMLIAYFSYLVFQLWTHRQLFEARDEDEDTNGSEEEAVIGFWSGFAWLVGMTVIIALLSEYVVGTIEEASDSWGLSVSFLSIILLPIVGNAAEHAGAIIFAFKNKLDISLGVALGSATQISMFVVPLCVVIAWIMGIGMDLNFNLLETGSLALAILVTAFTLQDGTSHYMKGLVLMLCYIVIATCFFVLRTPLNQADISNVIVKPATDAIL</sequence>
<accession>A0AAD7LN84</accession>
<keyword evidence="9 12" id="KW-1133">Transmembrane helix</keyword>
<keyword evidence="5 12" id="KW-0926">Vacuole</keyword>
<dbReference type="Gene3D" id="1.20.1420.30">
    <property type="entry name" value="NCX, central ion-binding region"/>
    <property type="match status" value="1"/>
</dbReference>
<evidence type="ECO:0000313" key="15">
    <source>
        <dbReference type="Proteomes" id="UP001163823"/>
    </source>
</evidence>
<keyword evidence="3 12" id="KW-0813">Transport</keyword>
<feature type="transmembrane region" description="Helical" evidence="12">
    <location>
        <begin position="363"/>
        <end position="384"/>
    </location>
</feature>
<dbReference type="Proteomes" id="UP001163823">
    <property type="component" value="Chromosome 7"/>
</dbReference>
<comment type="caution">
    <text evidence="14">The sequence shown here is derived from an EMBL/GenBank/DDBJ whole genome shotgun (WGS) entry which is preliminary data.</text>
</comment>
<keyword evidence="4 12" id="KW-0050">Antiport</keyword>
<proteinExistence type="inferred from homology"/>
<dbReference type="GO" id="GO:0055062">
    <property type="term" value="P:phosphate ion homeostasis"/>
    <property type="evidence" value="ECO:0007669"/>
    <property type="project" value="UniProtKB-ARBA"/>
</dbReference>
<dbReference type="FunFam" id="1.20.1420.30:FF:000008">
    <property type="entry name" value="Vacuolar cation/proton exchanger"/>
    <property type="match status" value="1"/>
</dbReference>
<evidence type="ECO:0000256" key="12">
    <source>
        <dbReference type="RuleBase" id="RU365028"/>
    </source>
</evidence>
<keyword evidence="10 12" id="KW-0406">Ion transport</keyword>
<dbReference type="KEGG" id="qsa:O6P43_016607"/>
<evidence type="ECO:0000256" key="3">
    <source>
        <dbReference type="ARBA" id="ARBA00022448"/>
    </source>
</evidence>
<evidence type="ECO:0000256" key="1">
    <source>
        <dbReference type="ARBA" id="ARBA00004128"/>
    </source>
</evidence>
<evidence type="ECO:0000256" key="2">
    <source>
        <dbReference type="ARBA" id="ARBA00008248"/>
    </source>
</evidence>
<evidence type="ECO:0000256" key="11">
    <source>
        <dbReference type="ARBA" id="ARBA00023136"/>
    </source>
</evidence>
<feature type="transmembrane region" description="Helical" evidence="12">
    <location>
        <begin position="301"/>
        <end position="324"/>
    </location>
</feature>
<dbReference type="NCBIfam" id="TIGR00846">
    <property type="entry name" value="caca2"/>
    <property type="match status" value="1"/>
</dbReference>
<dbReference type="GO" id="GO:0010351">
    <property type="term" value="P:lithium ion transport"/>
    <property type="evidence" value="ECO:0007669"/>
    <property type="project" value="UniProtKB-ARBA"/>
</dbReference>
<evidence type="ECO:0000256" key="4">
    <source>
        <dbReference type="ARBA" id="ARBA00022449"/>
    </source>
</evidence>
<evidence type="ECO:0000256" key="9">
    <source>
        <dbReference type="ARBA" id="ARBA00022989"/>
    </source>
</evidence>
<evidence type="ECO:0000256" key="5">
    <source>
        <dbReference type="ARBA" id="ARBA00022554"/>
    </source>
</evidence>
<feature type="transmembrane region" description="Helical" evidence="12">
    <location>
        <begin position="259"/>
        <end position="281"/>
    </location>
</feature>
<comment type="function">
    <text evidence="12">Vacuolar cation/proton exchanger (CAX). Translocates Ca(2+) and other metal ions into vacuoles using the proton gradient formed by H(+)-ATPase and H(+)-pyrophosphatase.</text>
</comment>
<comment type="subcellular location">
    <subcellularLocation>
        <location evidence="1">Vacuole membrane</location>
        <topology evidence="1">Multi-pass membrane protein</topology>
    </subcellularLocation>
</comment>
<feature type="transmembrane region" description="Helical" evidence="12">
    <location>
        <begin position="219"/>
        <end position="238"/>
    </location>
</feature>
<evidence type="ECO:0000256" key="10">
    <source>
        <dbReference type="ARBA" id="ARBA00023065"/>
    </source>
</evidence>
<feature type="transmembrane region" description="Helical" evidence="12">
    <location>
        <begin position="58"/>
        <end position="77"/>
    </location>
</feature>
<dbReference type="AlphaFoldDB" id="A0AAD7LN84"/>